<sequence>MPKKHLRPETGEKNDPSTSSGSGRSRHTSSTHRSSRDSGHRSSRHHSSDRPSAAPAHLSSGVGQGERSSSSAQSSSSQAPSTGHSQGYGRGALAQDMTSMSLSQTATTQPALSENCDYRAPNNPCSNPWTKHWQQVWKFRCDWHPVDKFPQKGMFCHKVKVPEKRDADGRITRQERLCGEPTITKEFFLNENFVCRACEPPVRILACTFWLITENQICGIQEEVIGDRDDDEDPHHRCPYHKGLAPEITDHVHFQAQKRLINGRQPFADTESFEQLPAEGGILDDRLPSARGRENYPRDMGQGKIAPPARRHMGRGGMPVVERYEDWDPENRAGTPQPGGYGTIEPEPVSAPLSDHGYSELTSSEPSYQQTTYQQSNDQQSAHQELTFSESPQTFPDQPITKYRYQKRHTATIGEVDSDIRAGETFDTRPQRVRREQREAVENMEKASRGFAGLDKLYDQNAKKRRK</sequence>
<feature type="region of interest" description="Disordered" evidence="1">
    <location>
        <begin position="415"/>
        <end position="467"/>
    </location>
</feature>
<feature type="compositionally biased region" description="Basic and acidic residues" evidence="1">
    <location>
        <begin position="418"/>
        <end position="448"/>
    </location>
</feature>
<evidence type="ECO:0000313" key="2">
    <source>
        <dbReference type="EMBL" id="TEY78299.1"/>
    </source>
</evidence>
<accession>A0A4Y8DDH1</accession>
<feature type="compositionally biased region" description="Polar residues" evidence="1">
    <location>
        <begin position="382"/>
        <end position="396"/>
    </location>
</feature>
<dbReference type="OrthoDB" id="3557847at2759"/>
<dbReference type="AlphaFoldDB" id="A0A4Y8DDH1"/>
<feature type="compositionally biased region" description="Basic and acidic residues" evidence="1">
    <location>
        <begin position="283"/>
        <end position="297"/>
    </location>
</feature>
<dbReference type="Proteomes" id="UP000297299">
    <property type="component" value="Unassembled WGS sequence"/>
</dbReference>
<gene>
    <name evidence="2" type="ORF">BOTCAL_0050g00310</name>
</gene>
<organism evidence="2 3">
    <name type="scientific">Botryotinia calthae</name>
    <dbReference type="NCBI Taxonomy" id="38488"/>
    <lineage>
        <taxon>Eukaryota</taxon>
        <taxon>Fungi</taxon>
        <taxon>Dikarya</taxon>
        <taxon>Ascomycota</taxon>
        <taxon>Pezizomycotina</taxon>
        <taxon>Leotiomycetes</taxon>
        <taxon>Helotiales</taxon>
        <taxon>Sclerotiniaceae</taxon>
        <taxon>Botryotinia</taxon>
    </lineage>
</organism>
<evidence type="ECO:0000313" key="3">
    <source>
        <dbReference type="Proteomes" id="UP000297299"/>
    </source>
</evidence>
<feature type="region of interest" description="Disordered" evidence="1">
    <location>
        <begin position="277"/>
        <end position="398"/>
    </location>
</feature>
<name>A0A4Y8DDH1_9HELO</name>
<feature type="compositionally biased region" description="Basic and acidic residues" evidence="1">
    <location>
        <begin position="456"/>
        <end position="467"/>
    </location>
</feature>
<evidence type="ECO:0000256" key="1">
    <source>
        <dbReference type="SAM" id="MobiDB-lite"/>
    </source>
</evidence>
<keyword evidence="3" id="KW-1185">Reference proteome</keyword>
<dbReference type="EMBL" id="PHWZ01000050">
    <property type="protein sequence ID" value="TEY78299.1"/>
    <property type="molecule type" value="Genomic_DNA"/>
</dbReference>
<comment type="caution">
    <text evidence="2">The sequence shown here is derived from an EMBL/GenBank/DDBJ whole genome shotgun (WGS) entry which is preliminary data.</text>
</comment>
<protein>
    <submittedName>
        <fullName evidence="2">Uncharacterized protein</fullName>
    </submittedName>
</protein>
<feature type="compositionally biased region" description="Basic and acidic residues" evidence="1">
    <location>
        <begin position="322"/>
        <end position="331"/>
    </location>
</feature>
<feature type="compositionally biased region" description="Low complexity" evidence="1">
    <location>
        <begin position="68"/>
        <end position="81"/>
    </location>
</feature>
<reference evidence="2 3" key="1">
    <citation type="submission" date="2017-11" db="EMBL/GenBank/DDBJ databases">
        <title>Comparative genomics of Botrytis spp.</title>
        <authorList>
            <person name="Valero-Jimenez C.A."/>
            <person name="Tapia P."/>
            <person name="Veloso J."/>
            <person name="Silva-Moreno E."/>
            <person name="Staats M."/>
            <person name="Valdes J.H."/>
            <person name="Van Kan J.A.L."/>
        </authorList>
    </citation>
    <scope>NUCLEOTIDE SEQUENCE [LARGE SCALE GENOMIC DNA]</scope>
    <source>
        <strain evidence="2 3">MUCL2830</strain>
    </source>
</reference>
<feature type="compositionally biased region" description="Low complexity" evidence="1">
    <location>
        <begin position="362"/>
        <end position="381"/>
    </location>
</feature>
<proteinExistence type="predicted"/>
<feature type="region of interest" description="Disordered" evidence="1">
    <location>
        <begin position="1"/>
        <end position="90"/>
    </location>
</feature>